<comment type="catalytic activity">
    <reaction evidence="4 5 6">
        <text>an acyl phosphate + H2O = a carboxylate + phosphate + H(+)</text>
        <dbReference type="Rhea" id="RHEA:14965"/>
        <dbReference type="ChEBI" id="CHEBI:15377"/>
        <dbReference type="ChEBI" id="CHEBI:15378"/>
        <dbReference type="ChEBI" id="CHEBI:29067"/>
        <dbReference type="ChEBI" id="CHEBI:43474"/>
        <dbReference type="ChEBI" id="CHEBI:59918"/>
        <dbReference type="EC" id="3.6.1.7"/>
    </reaction>
</comment>
<feature type="domain" description="Acylphosphatase-like" evidence="8">
    <location>
        <begin position="6"/>
        <end position="92"/>
    </location>
</feature>
<dbReference type="InterPro" id="IPR036046">
    <property type="entry name" value="Acylphosphatase-like_dom_sf"/>
</dbReference>
<evidence type="ECO:0000313" key="9">
    <source>
        <dbReference type="EMBL" id="UFP96305.1"/>
    </source>
</evidence>
<dbReference type="SUPFAM" id="SSF54975">
    <property type="entry name" value="Acylphosphatase/BLUF domain-like"/>
    <property type="match status" value="1"/>
</dbReference>
<dbReference type="PANTHER" id="PTHR47268">
    <property type="entry name" value="ACYLPHOSPHATASE"/>
    <property type="match status" value="1"/>
</dbReference>
<evidence type="ECO:0000256" key="5">
    <source>
        <dbReference type="PROSITE-ProRule" id="PRU00520"/>
    </source>
</evidence>
<keyword evidence="10" id="KW-1185">Reference proteome</keyword>
<sequence>MATVVRAHLWIGGKVQGVYFRAATREAAQRQGVAGWVRNLPDGRVEAVFEGPPAAVERLVGWCRQGPPAAVVEGVRVEYEPPEGLAHFEVLRS</sequence>
<dbReference type="EMBL" id="CP063845">
    <property type="protein sequence ID" value="UFP96305.1"/>
    <property type="molecule type" value="Genomic_DNA"/>
</dbReference>
<evidence type="ECO:0000256" key="6">
    <source>
        <dbReference type="RuleBase" id="RU000553"/>
    </source>
</evidence>
<dbReference type="Proteomes" id="UP001054846">
    <property type="component" value="Chromosome"/>
</dbReference>
<dbReference type="Gene3D" id="3.30.70.100">
    <property type="match status" value="1"/>
</dbReference>
<evidence type="ECO:0000256" key="2">
    <source>
        <dbReference type="ARBA" id="ARBA00012150"/>
    </source>
</evidence>
<dbReference type="PANTHER" id="PTHR47268:SF4">
    <property type="entry name" value="ACYLPHOSPHATASE"/>
    <property type="match status" value="1"/>
</dbReference>
<dbReference type="InterPro" id="IPR020456">
    <property type="entry name" value="Acylphosphatase"/>
</dbReference>
<feature type="active site" evidence="5">
    <location>
        <position position="21"/>
    </location>
</feature>
<dbReference type="InterPro" id="IPR017968">
    <property type="entry name" value="Acylphosphatase_CS"/>
</dbReference>
<evidence type="ECO:0000256" key="4">
    <source>
        <dbReference type="ARBA" id="ARBA00047645"/>
    </source>
</evidence>
<name>A0ABY3PRF0_9CYAN</name>
<dbReference type="Pfam" id="PF00708">
    <property type="entry name" value="Acylphosphatase"/>
    <property type="match status" value="1"/>
</dbReference>
<accession>A0ABY3PRF0</accession>
<dbReference type="PROSITE" id="PS51160">
    <property type="entry name" value="ACYLPHOSPHATASE_3"/>
    <property type="match status" value="1"/>
</dbReference>
<dbReference type="EC" id="3.6.1.7" evidence="2 5"/>
<dbReference type="PROSITE" id="PS00150">
    <property type="entry name" value="ACYLPHOSPHATASE_1"/>
    <property type="match status" value="1"/>
</dbReference>
<reference evidence="9 10" key="1">
    <citation type="journal article" date="2021" name="Genome Biol. Evol.">
        <title>Complete Genome Sequencing of a Novel Gloeobacter Species from a Waterfall Cave in Mexico.</title>
        <authorList>
            <person name="Saw J.H."/>
            <person name="Cardona T."/>
            <person name="Montejano G."/>
        </authorList>
    </citation>
    <scope>NUCLEOTIDE SEQUENCE [LARGE SCALE GENOMIC DNA]</scope>
    <source>
        <strain evidence="9">MG652769</strain>
    </source>
</reference>
<dbReference type="RefSeq" id="WP_230843550.1">
    <property type="nucleotide sequence ID" value="NZ_CP063845.1"/>
</dbReference>
<comment type="similarity">
    <text evidence="1 7">Belongs to the acylphosphatase family.</text>
</comment>
<dbReference type="PRINTS" id="PR00112">
    <property type="entry name" value="ACYLPHPHTASE"/>
</dbReference>
<dbReference type="PROSITE" id="PS00151">
    <property type="entry name" value="ACYLPHOSPHATASE_2"/>
    <property type="match status" value="1"/>
</dbReference>
<evidence type="ECO:0000259" key="8">
    <source>
        <dbReference type="PROSITE" id="PS51160"/>
    </source>
</evidence>
<proteinExistence type="inferred from homology"/>
<dbReference type="InterPro" id="IPR001792">
    <property type="entry name" value="Acylphosphatase-like_dom"/>
</dbReference>
<evidence type="ECO:0000256" key="7">
    <source>
        <dbReference type="RuleBase" id="RU004168"/>
    </source>
</evidence>
<feature type="active site" evidence="5">
    <location>
        <position position="39"/>
    </location>
</feature>
<evidence type="ECO:0000313" key="10">
    <source>
        <dbReference type="Proteomes" id="UP001054846"/>
    </source>
</evidence>
<protein>
    <recommendedName>
        <fullName evidence="3 5">Acylphosphatase</fullName>
        <ecNumber evidence="2 5">3.6.1.7</ecNumber>
    </recommendedName>
</protein>
<keyword evidence="5 6" id="KW-0378">Hydrolase</keyword>
<evidence type="ECO:0000256" key="3">
    <source>
        <dbReference type="ARBA" id="ARBA00015991"/>
    </source>
</evidence>
<organism evidence="9 10">
    <name type="scientific">Gloeobacter morelensis MG652769</name>
    <dbReference type="NCBI Taxonomy" id="2781736"/>
    <lineage>
        <taxon>Bacteria</taxon>
        <taxon>Bacillati</taxon>
        <taxon>Cyanobacteriota</taxon>
        <taxon>Cyanophyceae</taxon>
        <taxon>Gloeobacterales</taxon>
        <taxon>Gloeobacteraceae</taxon>
        <taxon>Gloeobacter</taxon>
        <taxon>Gloeobacter morelensis</taxon>
    </lineage>
</organism>
<evidence type="ECO:0000256" key="1">
    <source>
        <dbReference type="ARBA" id="ARBA00005614"/>
    </source>
</evidence>
<gene>
    <name evidence="9" type="ORF">ISF26_08890</name>
</gene>
<dbReference type="NCBIfam" id="NF011016">
    <property type="entry name" value="PRK14444.1"/>
    <property type="match status" value="1"/>
</dbReference>